<dbReference type="InterPro" id="IPR011712">
    <property type="entry name" value="Sig_transdc_His_kin_sub3_dim/P"/>
</dbReference>
<keyword evidence="10" id="KW-1133">Transmembrane helix</keyword>
<keyword evidence="3" id="KW-0597">Phosphoprotein</keyword>
<evidence type="ECO:0000256" key="7">
    <source>
        <dbReference type="ARBA" id="ARBA00022840"/>
    </source>
</evidence>
<dbReference type="EMBL" id="JBHULR010000015">
    <property type="protein sequence ID" value="MFD2549176.1"/>
    <property type="molecule type" value="Genomic_DNA"/>
</dbReference>
<accession>A0ABW5KJL9</accession>
<dbReference type="PANTHER" id="PTHR24421">
    <property type="entry name" value="NITRATE/NITRITE SENSOR PROTEIN NARX-RELATED"/>
    <property type="match status" value="1"/>
</dbReference>
<sequence>MALLHSFLRIVLFFLVFSLYETRGQENPYTIEIEKLDQKLLQAVDDSSKARLHYQLSYYRGATDSASSKVHLEKGTHHSKGSPYLKTVGKYYEGLFVMDYDPTRSERLLQLFINDMQAYKWPEAYSLVARGYSSLASLYQRKDMDSEGMSFIDQGLAYAKKAQDLERMGQLLYKKGLFYHNHVQYAASEKYLEEALLYLSEHGQEQISISDCYATLLRSYAFSRHFAKAESLIPKYRVFAEKNRSNLEIQSFYYYSLGAYYRITKDYAKSNTFLWKAIQSTKGEHPEAQMSKAGHYFQLALNSMAQEDYRLALGWMLKNDSVGNLHPYHSLQDSITHAGRYITIYEHLGDYKMALQWAKDYARMIDTAAFRQVRTSLAESDERYQTLEKEKKIQVLQLEQEKTKLNQQNMRLAVALMILGLVLLGVFAYFNHKKNQALLLQREMEHEQQVREQESRENLLALRAMIEGEDKERQRLSRDLHDGLGSILASLKYKLLEVHDSIQHPELPILIDGIDRSIKEMRRISHNLMPAVLNHFGLEIALKDLVDELKTGVTKIELQLFHIPHDLDRDLQVQIYRIIQELLTNALKHAFPKQIIVQCSKNEDIIFITVEDDGIGFDSDALFQRKNKGIGIKNIDTRVRYLQGKMDVVSGENEGTTVNIELHVDR</sequence>
<dbReference type="Gene3D" id="1.20.5.1930">
    <property type="match status" value="1"/>
</dbReference>
<feature type="coiled-coil region" evidence="9">
    <location>
        <begin position="370"/>
        <end position="415"/>
    </location>
</feature>
<dbReference type="InterPro" id="IPR036890">
    <property type="entry name" value="HATPase_C_sf"/>
</dbReference>
<dbReference type="Pfam" id="PF07730">
    <property type="entry name" value="HisKA_3"/>
    <property type="match status" value="1"/>
</dbReference>
<evidence type="ECO:0000256" key="2">
    <source>
        <dbReference type="ARBA" id="ARBA00012438"/>
    </source>
</evidence>
<dbReference type="SUPFAM" id="SSF55874">
    <property type="entry name" value="ATPase domain of HSP90 chaperone/DNA topoisomerase II/histidine kinase"/>
    <property type="match status" value="1"/>
</dbReference>
<evidence type="ECO:0000313" key="12">
    <source>
        <dbReference type="EMBL" id="MFD2549176.1"/>
    </source>
</evidence>
<keyword evidence="9" id="KW-0175">Coiled coil</keyword>
<evidence type="ECO:0000256" key="6">
    <source>
        <dbReference type="ARBA" id="ARBA00022777"/>
    </source>
</evidence>
<evidence type="ECO:0000256" key="10">
    <source>
        <dbReference type="SAM" id="Phobius"/>
    </source>
</evidence>
<dbReference type="RefSeq" id="WP_380905495.1">
    <property type="nucleotide sequence ID" value="NZ_JBHUEG010000012.1"/>
</dbReference>
<evidence type="ECO:0000256" key="1">
    <source>
        <dbReference type="ARBA" id="ARBA00000085"/>
    </source>
</evidence>
<keyword evidence="5" id="KW-0547">Nucleotide-binding</keyword>
<dbReference type="Gene3D" id="3.30.565.10">
    <property type="entry name" value="Histidine kinase-like ATPase, C-terminal domain"/>
    <property type="match status" value="1"/>
</dbReference>
<keyword evidence="7 12" id="KW-0067">ATP-binding</keyword>
<dbReference type="SMART" id="SM00387">
    <property type="entry name" value="HATPase_c"/>
    <property type="match status" value="1"/>
</dbReference>
<evidence type="ECO:0000256" key="5">
    <source>
        <dbReference type="ARBA" id="ARBA00022741"/>
    </source>
</evidence>
<keyword evidence="6" id="KW-0418">Kinase</keyword>
<dbReference type="Gene3D" id="1.25.40.10">
    <property type="entry name" value="Tetratricopeptide repeat domain"/>
    <property type="match status" value="1"/>
</dbReference>
<comment type="caution">
    <text evidence="12">The sequence shown here is derived from an EMBL/GenBank/DDBJ whole genome shotgun (WGS) entry which is preliminary data.</text>
</comment>
<evidence type="ECO:0000256" key="4">
    <source>
        <dbReference type="ARBA" id="ARBA00022679"/>
    </source>
</evidence>
<dbReference type="PROSITE" id="PS50109">
    <property type="entry name" value="HIS_KIN"/>
    <property type="match status" value="1"/>
</dbReference>
<dbReference type="InterPro" id="IPR011990">
    <property type="entry name" value="TPR-like_helical_dom_sf"/>
</dbReference>
<keyword evidence="13" id="KW-1185">Reference proteome</keyword>
<feature type="transmembrane region" description="Helical" evidence="10">
    <location>
        <begin position="410"/>
        <end position="430"/>
    </location>
</feature>
<dbReference type="Proteomes" id="UP001597545">
    <property type="component" value="Unassembled WGS sequence"/>
</dbReference>
<evidence type="ECO:0000259" key="11">
    <source>
        <dbReference type="PROSITE" id="PS50109"/>
    </source>
</evidence>
<keyword evidence="10" id="KW-0472">Membrane</keyword>
<evidence type="ECO:0000256" key="8">
    <source>
        <dbReference type="ARBA" id="ARBA00023012"/>
    </source>
</evidence>
<dbReference type="CDD" id="cd16917">
    <property type="entry name" value="HATPase_UhpB-NarQ-NarX-like"/>
    <property type="match status" value="1"/>
</dbReference>
<evidence type="ECO:0000256" key="9">
    <source>
        <dbReference type="SAM" id="Coils"/>
    </source>
</evidence>
<keyword evidence="8" id="KW-0902">Two-component regulatory system</keyword>
<dbReference type="InterPro" id="IPR050482">
    <property type="entry name" value="Sensor_HK_TwoCompSys"/>
</dbReference>
<proteinExistence type="predicted"/>
<dbReference type="InterPro" id="IPR003594">
    <property type="entry name" value="HATPase_dom"/>
</dbReference>
<gene>
    <name evidence="12" type="ORF">ACFSR5_16125</name>
</gene>
<evidence type="ECO:0000313" key="13">
    <source>
        <dbReference type="Proteomes" id="UP001597545"/>
    </source>
</evidence>
<keyword evidence="4" id="KW-0808">Transferase</keyword>
<dbReference type="InterPro" id="IPR005467">
    <property type="entry name" value="His_kinase_dom"/>
</dbReference>
<organism evidence="12 13">
    <name type="scientific">Sphingobacterium suaedae</name>
    <dbReference type="NCBI Taxonomy" id="1686402"/>
    <lineage>
        <taxon>Bacteria</taxon>
        <taxon>Pseudomonadati</taxon>
        <taxon>Bacteroidota</taxon>
        <taxon>Sphingobacteriia</taxon>
        <taxon>Sphingobacteriales</taxon>
        <taxon>Sphingobacteriaceae</taxon>
        <taxon>Sphingobacterium</taxon>
    </lineage>
</organism>
<reference evidence="13" key="1">
    <citation type="journal article" date="2019" name="Int. J. Syst. Evol. Microbiol.">
        <title>The Global Catalogue of Microorganisms (GCM) 10K type strain sequencing project: providing services to taxonomists for standard genome sequencing and annotation.</title>
        <authorList>
            <consortium name="The Broad Institute Genomics Platform"/>
            <consortium name="The Broad Institute Genome Sequencing Center for Infectious Disease"/>
            <person name="Wu L."/>
            <person name="Ma J."/>
        </authorList>
    </citation>
    <scope>NUCLEOTIDE SEQUENCE [LARGE SCALE GENOMIC DNA]</scope>
    <source>
        <strain evidence="13">KCTC 42662</strain>
    </source>
</reference>
<comment type="catalytic activity">
    <reaction evidence="1">
        <text>ATP + protein L-histidine = ADP + protein N-phospho-L-histidine.</text>
        <dbReference type="EC" id="2.7.13.3"/>
    </reaction>
</comment>
<dbReference type="PANTHER" id="PTHR24421:SF10">
    <property type="entry name" value="NITRATE_NITRITE SENSOR PROTEIN NARQ"/>
    <property type="match status" value="1"/>
</dbReference>
<dbReference type="Pfam" id="PF02518">
    <property type="entry name" value="HATPase_c"/>
    <property type="match status" value="1"/>
</dbReference>
<keyword evidence="10" id="KW-0812">Transmembrane</keyword>
<evidence type="ECO:0000256" key="3">
    <source>
        <dbReference type="ARBA" id="ARBA00022553"/>
    </source>
</evidence>
<dbReference type="EC" id="2.7.13.3" evidence="2"/>
<protein>
    <recommendedName>
        <fullName evidence="2">histidine kinase</fullName>
        <ecNumber evidence="2">2.7.13.3</ecNumber>
    </recommendedName>
</protein>
<dbReference type="GO" id="GO:0005524">
    <property type="term" value="F:ATP binding"/>
    <property type="evidence" value="ECO:0007669"/>
    <property type="project" value="UniProtKB-KW"/>
</dbReference>
<feature type="domain" description="Histidine kinase" evidence="11">
    <location>
        <begin position="475"/>
        <end position="666"/>
    </location>
</feature>
<name>A0ABW5KJL9_9SPHI</name>